<dbReference type="Pfam" id="PF09826">
    <property type="entry name" value="Beta_propel"/>
    <property type="match status" value="1"/>
</dbReference>
<dbReference type="InterPro" id="IPR019198">
    <property type="entry name" value="Beta_propeller_containing"/>
</dbReference>
<dbReference type="AlphaFoldDB" id="A0A1W1BTV4"/>
<gene>
    <name evidence="1" type="ORF">MNB_SV-12-178</name>
</gene>
<evidence type="ECO:0000313" key="1">
    <source>
        <dbReference type="EMBL" id="SFV56891.1"/>
    </source>
</evidence>
<proteinExistence type="predicted"/>
<reference evidence="1" key="1">
    <citation type="submission" date="2016-10" db="EMBL/GenBank/DDBJ databases">
        <authorList>
            <person name="de Groot N.N."/>
        </authorList>
    </citation>
    <scope>NUCLEOTIDE SEQUENCE</scope>
</reference>
<name>A0A1W1BTV4_9ZZZZ</name>
<protein>
    <submittedName>
        <fullName evidence="1">Uncharacterized protein</fullName>
    </submittedName>
</protein>
<dbReference type="EMBL" id="FPHE01000072">
    <property type="protein sequence ID" value="SFV56891.1"/>
    <property type="molecule type" value="Genomic_DNA"/>
</dbReference>
<sequence length="840" mass="95816">MKKIILTVFILLSTTMADSVLLVKKGWQLIGSSTPLEDMSKFKSENVEQVWHFDAKGQKWLGYSPDSEIQAKMSENNISKLSSLENWHGFWVKSKKEWGLLLNNASLTQAPSDENSSNDIIQLRKGWNLISLPVDSVISADIFGDMTVWKYNSNQEWELFDKEQSQEDFPRLGHIKNSDGIWVKAPRDTNISVMQEASKLHNFATAKEMEGYVKEMASIYNRPYCGIEPFYLDMPRDGRVITTTNEVAYDEVEIAQPESSEADRGIKNATETNLQESGVDEADIVKHDGTNIFYIVKEDYQNNYINITTFSKLVKGDSNVVDKISFDDNREIKSLYLANNRLVVISRIKGNYKREIDTENNTATKIAYPDYDIQQIGIDIFDVSDIDKIKTISSYKVDGSIVTSRVIGDNMYIVSSFYPKVNIKYPKVYLELSENCKTLFDNQNRYHDEPYYYQYAECLNIQEDENGKYYREDYENPIIEVQDLLPEIESSDKKREALVTPSRLYAPSKHDQSTNITTISNISISDGKYQKSNSFIGYSSVQYASSKAFYLVSNQYPIYYDFNNYKERSSIYKFNLDSALSYRGIGSVYGHTNNQFGLSEYNDILRIATTEGFSWGSSGTNNSIYTMKEQNGLLPIQGVLSGLGKEGETIKSVRFMGDKGYIVTFRQTDPLYTIDMSNPKAPKKAGELKVNGYSAYLHPVGDNMLLGIGRDADSEGRVLGLKIELFDISDFANPTSLDDIVYGEGTSSELERNHKALAYRASDNLFAFPYRANNYENYYNHVNNLGIYQIKDNQIIDYKPIEGFSNNWGEQRGLIFDMNGTTYISFFANDNIITDKLQER</sequence>
<accession>A0A1W1BTV4</accession>
<organism evidence="1">
    <name type="scientific">hydrothermal vent metagenome</name>
    <dbReference type="NCBI Taxonomy" id="652676"/>
    <lineage>
        <taxon>unclassified sequences</taxon>
        <taxon>metagenomes</taxon>
        <taxon>ecological metagenomes</taxon>
    </lineage>
</organism>